<dbReference type="Pfam" id="PF08241">
    <property type="entry name" value="Methyltransf_11"/>
    <property type="match status" value="1"/>
</dbReference>
<reference evidence="2" key="1">
    <citation type="submission" date="2006-10" db="EMBL/GenBank/DDBJ databases">
        <title>Complete sequence of Solibacter usitatus Ellin6076.</title>
        <authorList>
            <consortium name="US DOE Joint Genome Institute"/>
            <person name="Copeland A."/>
            <person name="Lucas S."/>
            <person name="Lapidus A."/>
            <person name="Barry K."/>
            <person name="Detter J.C."/>
            <person name="Glavina del Rio T."/>
            <person name="Hammon N."/>
            <person name="Israni S."/>
            <person name="Dalin E."/>
            <person name="Tice H."/>
            <person name="Pitluck S."/>
            <person name="Thompson L.S."/>
            <person name="Brettin T."/>
            <person name="Bruce D."/>
            <person name="Han C."/>
            <person name="Tapia R."/>
            <person name="Gilna P."/>
            <person name="Schmutz J."/>
            <person name="Larimer F."/>
            <person name="Land M."/>
            <person name="Hauser L."/>
            <person name="Kyrpides N."/>
            <person name="Mikhailova N."/>
            <person name="Janssen P.H."/>
            <person name="Kuske C.R."/>
            <person name="Richardson P."/>
        </authorList>
    </citation>
    <scope>NUCLEOTIDE SEQUENCE</scope>
    <source>
        <strain evidence="2">Ellin6076</strain>
    </source>
</reference>
<feature type="domain" description="Methyltransferase type 11" evidence="1">
    <location>
        <begin position="38"/>
        <end position="117"/>
    </location>
</feature>
<organism evidence="2">
    <name type="scientific">Solibacter usitatus (strain Ellin6076)</name>
    <dbReference type="NCBI Taxonomy" id="234267"/>
    <lineage>
        <taxon>Bacteria</taxon>
        <taxon>Pseudomonadati</taxon>
        <taxon>Acidobacteriota</taxon>
        <taxon>Terriglobia</taxon>
        <taxon>Bryobacterales</taxon>
        <taxon>Solibacteraceae</taxon>
        <taxon>Candidatus Solibacter</taxon>
    </lineage>
</organism>
<evidence type="ECO:0000259" key="1">
    <source>
        <dbReference type="Pfam" id="PF08241"/>
    </source>
</evidence>
<dbReference type="GO" id="GO:0008757">
    <property type="term" value="F:S-adenosylmethionine-dependent methyltransferase activity"/>
    <property type="evidence" value="ECO:0007669"/>
    <property type="project" value="InterPro"/>
</dbReference>
<dbReference type="SUPFAM" id="SSF53335">
    <property type="entry name" value="S-adenosyl-L-methionine-dependent methyltransferases"/>
    <property type="match status" value="1"/>
</dbReference>
<dbReference type="EMBL" id="CP000473">
    <property type="protein sequence ID" value="ABJ84796.1"/>
    <property type="molecule type" value="Genomic_DNA"/>
</dbReference>
<dbReference type="Gene3D" id="3.40.50.150">
    <property type="entry name" value="Vaccinia Virus protein VP39"/>
    <property type="match status" value="1"/>
</dbReference>
<proteinExistence type="predicted"/>
<dbReference type="InterPro" id="IPR029063">
    <property type="entry name" value="SAM-dependent_MTases_sf"/>
</dbReference>
<dbReference type="HOGENOM" id="CLU_1393591_0_0_0"/>
<evidence type="ECO:0000313" key="2">
    <source>
        <dbReference type="EMBL" id="ABJ84796.1"/>
    </source>
</evidence>
<accession>Q01ZW9</accession>
<dbReference type="InParanoid" id="Q01ZW9"/>
<protein>
    <submittedName>
        <fullName evidence="2">Methyltransferase type 11</fullName>
    </submittedName>
</protein>
<dbReference type="AlphaFoldDB" id="Q01ZW9"/>
<name>Q01ZW9_SOLUE</name>
<dbReference type="KEGG" id="sus:Acid_3827"/>
<dbReference type="GO" id="GO:0032259">
    <property type="term" value="P:methylation"/>
    <property type="evidence" value="ECO:0007669"/>
    <property type="project" value="UniProtKB-KW"/>
</dbReference>
<sequence>MVRQDKYDAKNPVVKFVIERFFARLRAVMAELGPRTALDAGCGEGELLRRGVLPKGLKPVCLDLRMDSLAGVSETSRVRGSVQALPFAARSFDMVTCLEVLEHLTDPALAVRELARVSCGAVVVSVPHEPYFQMGNLLRGKYLSANGNHPEHVQHWNSRTFEKFLRESLGEVRIIEAFPWIIACCRPNQH</sequence>
<keyword evidence="2" id="KW-0808">Transferase</keyword>
<gene>
    <name evidence="2" type="ordered locus">Acid_3827</name>
</gene>
<dbReference type="STRING" id="234267.Acid_3827"/>
<dbReference type="InterPro" id="IPR013216">
    <property type="entry name" value="Methyltransf_11"/>
</dbReference>
<keyword evidence="2" id="KW-0489">Methyltransferase</keyword>
<dbReference type="eggNOG" id="COG2226">
    <property type="taxonomic scope" value="Bacteria"/>
</dbReference>
<dbReference type="OrthoDB" id="116060at2"/>